<dbReference type="InterPro" id="IPR009057">
    <property type="entry name" value="Homeodomain-like_sf"/>
</dbReference>
<dbReference type="OrthoDB" id="608866at2759"/>
<dbReference type="PANTHER" id="PTHR47122:SF8">
    <property type="entry name" value="MYB-LIKE DOMAIN-CONTAINING PROTEIN"/>
    <property type="match status" value="1"/>
</dbReference>
<proteinExistence type="predicted"/>
<sequence length="248" mass="27953">MESCVDGYESIYAALENEVLKLEHFYPDHNFTDCLYVTNDEAFASCFLDGDIAQNGLLADTLGEPIEGLADVGDNFTDICEDDLLDIIKDDSSGPHMEKNDTTHDEKDLLLKTPELDPLAGIFRFKTKPRAKNFKRSTPKTYDNFKSFSEVGDILLSLSDMGDESSIVEKSSWCKLREYSDEALTKAQKDKIGRKHRAWSVPEVLKLVEGVSKCGVGKWGEMKRLFFKESPHRSSVNLKVCCPPSFQF</sequence>
<reference evidence="1 2" key="1">
    <citation type="journal article" date="2018" name="Mol. Plant">
        <title>The genome of Artemisia annua provides insight into the evolution of Asteraceae family and artemisinin biosynthesis.</title>
        <authorList>
            <person name="Shen Q."/>
            <person name="Zhang L."/>
            <person name="Liao Z."/>
            <person name="Wang S."/>
            <person name="Yan T."/>
            <person name="Shi P."/>
            <person name="Liu M."/>
            <person name="Fu X."/>
            <person name="Pan Q."/>
            <person name="Wang Y."/>
            <person name="Lv Z."/>
            <person name="Lu X."/>
            <person name="Zhang F."/>
            <person name="Jiang W."/>
            <person name="Ma Y."/>
            <person name="Chen M."/>
            <person name="Hao X."/>
            <person name="Li L."/>
            <person name="Tang Y."/>
            <person name="Lv G."/>
            <person name="Zhou Y."/>
            <person name="Sun X."/>
            <person name="Brodelius P.E."/>
            <person name="Rose J.K.C."/>
            <person name="Tang K."/>
        </authorList>
    </citation>
    <scope>NUCLEOTIDE SEQUENCE [LARGE SCALE GENOMIC DNA]</scope>
    <source>
        <strain evidence="2">cv. Huhao1</strain>
        <tissue evidence="1">Leaf</tissue>
    </source>
</reference>
<dbReference type="EMBL" id="PKPP01010248">
    <property type="protein sequence ID" value="PWA46510.1"/>
    <property type="molecule type" value="Genomic_DNA"/>
</dbReference>
<accession>A0A2U1LBY2</accession>
<dbReference type="Proteomes" id="UP000245207">
    <property type="component" value="Unassembled WGS sequence"/>
</dbReference>
<gene>
    <name evidence="1" type="ORF">CTI12_AA502150</name>
</gene>
<dbReference type="SUPFAM" id="SSF46689">
    <property type="entry name" value="Homeodomain-like"/>
    <property type="match status" value="1"/>
</dbReference>
<comment type="caution">
    <text evidence="1">The sequence shown here is derived from an EMBL/GenBank/DDBJ whole genome shotgun (WGS) entry which is preliminary data.</text>
</comment>
<evidence type="ECO:0000313" key="1">
    <source>
        <dbReference type="EMBL" id="PWA46510.1"/>
    </source>
</evidence>
<name>A0A2U1LBY2_ARTAN</name>
<dbReference type="PANTHER" id="PTHR47122">
    <property type="entry name" value="MYB-LIKE DNA-BINDING DOMAIN CONTAINING PROTEIN, EXPRESSED"/>
    <property type="match status" value="1"/>
</dbReference>
<dbReference type="CDD" id="cd11660">
    <property type="entry name" value="SANT_TRF"/>
    <property type="match status" value="1"/>
</dbReference>
<organism evidence="1 2">
    <name type="scientific">Artemisia annua</name>
    <name type="common">Sweet wormwood</name>
    <dbReference type="NCBI Taxonomy" id="35608"/>
    <lineage>
        <taxon>Eukaryota</taxon>
        <taxon>Viridiplantae</taxon>
        <taxon>Streptophyta</taxon>
        <taxon>Embryophyta</taxon>
        <taxon>Tracheophyta</taxon>
        <taxon>Spermatophyta</taxon>
        <taxon>Magnoliopsida</taxon>
        <taxon>eudicotyledons</taxon>
        <taxon>Gunneridae</taxon>
        <taxon>Pentapetalae</taxon>
        <taxon>asterids</taxon>
        <taxon>campanulids</taxon>
        <taxon>Asterales</taxon>
        <taxon>Asteraceae</taxon>
        <taxon>Asteroideae</taxon>
        <taxon>Anthemideae</taxon>
        <taxon>Artemisiinae</taxon>
        <taxon>Artemisia</taxon>
    </lineage>
</organism>
<dbReference type="STRING" id="35608.A0A2U1LBY2"/>
<dbReference type="Gene3D" id="1.10.246.220">
    <property type="match status" value="1"/>
</dbReference>
<dbReference type="AlphaFoldDB" id="A0A2U1LBY2"/>
<keyword evidence="2" id="KW-1185">Reference proteome</keyword>
<evidence type="ECO:0000313" key="2">
    <source>
        <dbReference type="Proteomes" id="UP000245207"/>
    </source>
</evidence>
<protein>
    <submittedName>
        <fullName evidence="1">Uncharacterized protein</fullName>
    </submittedName>
</protein>